<proteinExistence type="predicted"/>
<dbReference type="SUPFAM" id="SSF53822">
    <property type="entry name" value="Periplasmic binding protein-like I"/>
    <property type="match status" value="1"/>
</dbReference>
<dbReference type="InterPro" id="IPR028082">
    <property type="entry name" value="Peripla_BP_I"/>
</dbReference>
<dbReference type="Pfam" id="PF13458">
    <property type="entry name" value="Peripla_BP_6"/>
    <property type="match status" value="1"/>
</dbReference>
<dbReference type="InterPro" id="IPR028081">
    <property type="entry name" value="Leu-bd"/>
</dbReference>
<evidence type="ECO:0000256" key="1">
    <source>
        <dbReference type="ARBA" id="ARBA00022729"/>
    </source>
</evidence>
<evidence type="ECO:0000259" key="2">
    <source>
        <dbReference type="Pfam" id="PF13458"/>
    </source>
</evidence>
<dbReference type="EMBL" id="UINC01017712">
    <property type="protein sequence ID" value="SVA73758.1"/>
    <property type="molecule type" value="Genomic_DNA"/>
</dbReference>
<protein>
    <recommendedName>
        <fullName evidence="2">Leucine-binding protein domain-containing protein</fullName>
    </recommendedName>
</protein>
<feature type="domain" description="Leucine-binding protein" evidence="2">
    <location>
        <begin position="22"/>
        <end position="328"/>
    </location>
</feature>
<dbReference type="AlphaFoldDB" id="A0A381Y9N8"/>
<gene>
    <name evidence="3" type="ORF">METZ01_LOCUS126612</name>
</gene>
<keyword evidence="1" id="KW-0732">Signal</keyword>
<dbReference type="Gene3D" id="3.40.50.2300">
    <property type="match status" value="2"/>
</dbReference>
<organism evidence="3">
    <name type="scientific">marine metagenome</name>
    <dbReference type="NCBI Taxonomy" id="408172"/>
    <lineage>
        <taxon>unclassified sequences</taxon>
        <taxon>metagenomes</taxon>
        <taxon>ecological metagenomes</taxon>
    </lineage>
</organism>
<name>A0A381Y9N8_9ZZZZ</name>
<dbReference type="PANTHER" id="PTHR30483">
    <property type="entry name" value="LEUCINE-SPECIFIC-BINDING PROTEIN"/>
    <property type="match status" value="1"/>
</dbReference>
<accession>A0A381Y9N8</accession>
<dbReference type="PANTHER" id="PTHR30483:SF6">
    <property type="entry name" value="PERIPLASMIC BINDING PROTEIN OF ABC TRANSPORTER FOR NATURAL AMINO ACIDS"/>
    <property type="match status" value="1"/>
</dbReference>
<reference evidence="3" key="1">
    <citation type="submission" date="2018-05" db="EMBL/GenBank/DDBJ databases">
        <authorList>
            <person name="Lanie J.A."/>
            <person name="Ng W.-L."/>
            <person name="Kazmierczak K.M."/>
            <person name="Andrzejewski T.M."/>
            <person name="Davidsen T.M."/>
            <person name="Wayne K.J."/>
            <person name="Tettelin H."/>
            <person name="Glass J.I."/>
            <person name="Rusch D."/>
            <person name="Podicherti R."/>
            <person name="Tsui H.-C.T."/>
            <person name="Winkler M.E."/>
        </authorList>
    </citation>
    <scope>NUCLEOTIDE SEQUENCE</scope>
</reference>
<evidence type="ECO:0000313" key="3">
    <source>
        <dbReference type="EMBL" id="SVA73758.1"/>
    </source>
</evidence>
<dbReference type="CDD" id="cd06346">
    <property type="entry name" value="PBP1_ABC_ligand_binding-like"/>
    <property type="match status" value="1"/>
</dbReference>
<sequence>MKKLLLAAIISLSTVSTAALAEIKVGIILGFTGPIESLTPAMRDGARLAFLEASNSGNLLDGETFTIVEGDSTCTDSAAATAAAEQLVADGVVAIMGADCSGVTKAINASVAVPNGILMVSPSATSPALSKVPDSGTFWRTAPSDAKGGQILADIALDRGLTSVAITYENSDYGKGLSEVFAGAFEAGGGTVTTNDPHENGKGDYSAEVGVLASAGGDALAVLGYLDQAGGKIVQGALDSGAFDLFVLGDGMIGQALVDNIGSDLEGSFGSVPGSTSEGANKFNELAASNGMDGTAPYVAQSYDAAALIALAIQSGGSADKKSILSNILKVGNAPGIKIMPGQLSLGLETLAAGEAIDYDGATDVEFNVFGDAFGAFLEQEVSGGAFTIVQQR</sequence>
<dbReference type="InterPro" id="IPR051010">
    <property type="entry name" value="BCAA_transport"/>
</dbReference>